<accession>A0A517ZVU5</accession>
<keyword evidence="3" id="KW-1185">Reference proteome</keyword>
<reference evidence="2 3" key="1">
    <citation type="submission" date="2019-02" db="EMBL/GenBank/DDBJ databases">
        <title>Deep-cultivation of Planctomycetes and their phenomic and genomic characterization uncovers novel biology.</title>
        <authorList>
            <person name="Wiegand S."/>
            <person name="Jogler M."/>
            <person name="Boedeker C."/>
            <person name="Pinto D."/>
            <person name="Vollmers J."/>
            <person name="Rivas-Marin E."/>
            <person name="Kohn T."/>
            <person name="Peeters S.H."/>
            <person name="Heuer A."/>
            <person name="Rast P."/>
            <person name="Oberbeckmann S."/>
            <person name="Bunk B."/>
            <person name="Jeske O."/>
            <person name="Meyerdierks A."/>
            <person name="Storesund J.E."/>
            <person name="Kallscheuer N."/>
            <person name="Luecker S."/>
            <person name="Lage O.M."/>
            <person name="Pohl T."/>
            <person name="Merkel B.J."/>
            <person name="Hornburger P."/>
            <person name="Mueller R.-W."/>
            <person name="Bruemmer F."/>
            <person name="Labrenz M."/>
            <person name="Spormann A.M."/>
            <person name="Op den Camp H."/>
            <person name="Overmann J."/>
            <person name="Amann R."/>
            <person name="Jetten M.S.M."/>
            <person name="Mascher T."/>
            <person name="Medema M.H."/>
            <person name="Devos D.P."/>
            <person name="Kaster A.-K."/>
            <person name="Ovreas L."/>
            <person name="Rohde M."/>
            <person name="Galperin M.Y."/>
            <person name="Jogler C."/>
        </authorList>
    </citation>
    <scope>NUCLEOTIDE SEQUENCE [LARGE SCALE GENOMIC DNA]</scope>
    <source>
        <strain evidence="2 3">Mal52</strain>
    </source>
</reference>
<protein>
    <submittedName>
        <fullName evidence="2">Uncharacterized protein</fullName>
    </submittedName>
</protein>
<feature type="region of interest" description="Disordered" evidence="1">
    <location>
        <begin position="123"/>
        <end position="161"/>
    </location>
</feature>
<feature type="compositionally biased region" description="Polar residues" evidence="1">
    <location>
        <begin position="1"/>
        <end position="16"/>
    </location>
</feature>
<dbReference type="RefSeq" id="WP_145379098.1">
    <property type="nucleotide sequence ID" value="NZ_CP036276.1"/>
</dbReference>
<feature type="region of interest" description="Disordered" evidence="1">
    <location>
        <begin position="1"/>
        <end position="45"/>
    </location>
</feature>
<proteinExistence type="predicted"/>
<dbReference type="AlphaFoldDB" id="A0A517ZVU5"/>
<organism evidence="2 3">
    <name type="scientific">Symmachiella dynata</name>
    <dbReference type="NCBI Taxonomy" id="2527995"/>
    <lineage>
        <taxon>Bacteria</taxon>
        <taxon>Pseudomonadati</taxon>
        <taxon>Planctomycetota</taxon>
        <taxon>Planctomycetia</taxon>
        <taxon>Planctomycetales</taxon>
        <taxon>Planctomycetaceae</taxon>
        <taxon>Symmachiella</taxon>
    </lineage>
</organism>
<dbReference type="Proteomes" id="UP000319383">
    <property type="component" value="Chromosome"/>
</dbReference>
<name>A0A517ZVU5_9PLAN</name>
<evidence type="ECO:0000313" key="3">
    <source>
        <dbReference type="Proteomes" id="UP000319383"/>
    </source>
</evidence>
<feature type="compositionally biased region" description="Low complexity" evidence="1">
    <location>
        <begin position="128"/>
        <end position="145"/>
    </location>
</feature>
<evidence type="ECO:0000256" key="1">
    <source>
        <dbReference type="SAM" id="MobiDB-lite"/>
    </source>
</evidence>
<dbReference type="EMBL" id="CP036276">
    <property type="protein sequence ID" value="QDU46603.1"/>
    <property type="molecule type" value="Genomic_DNA"/>
</dbReference>
<dbReference type="KEGG" id="sdyn:Mal52_51250"/>
<gene>
    <name evidence="2" type="ORF">Mal52_51250</name>
</gene>
<evidence type="ECO:0000313" key="2">
    <source>
        <dbReference type="EMBL" id="QDU46603.1"/>
    </source>
</evidence>
<sequence length="161" mass="17609">MIENGAENQMPVSKPNTPERDERGLFVPGNCGGPGRPKKAPPTPEDRLRTLAENVSNDDWLKIIKEQIRRAKKGQPSAVKWVSERLLPDKALINIEMNSFSGFNSAMPSPEQIDSAIGDAIREVLGIPPSTDSQSVDDQSQPVDQISLTQIDVPQTPPQDS</sequence>